<keyword evidence="3" id="KW-1185">Reference proteome</keyword>
<name>A0A139IKN9_9PEZI</name>
<dbReference type="Proteomes" id="UP000073492">
    <property type="component" value="Unassembled WGS sequence"/>
</dbReference>
<organism evidence="2 3">
    <name type="scientific">Pseudocercospora musae</name>
    <dbReference type="NCBI Taxonomy" id="113226"/>
    <lineage>
        <taxon>Eukaryota</taxon>
        <taxon>Fungi</taxon>
        <taxon>Dikarya</taxon>
        <taxon>Ascomycota</taxon>
        <taxon>Pezizomycotina</taxon>
        <taxon>Dothideomycetes</taxon>
        <taxon>Dothideomycetidae</taxon>
        <taxon>Mycosphaerellales</taxon>
        <taxon>Mycosphaerellaceae</taxon>
        <taxon>Pseudocercospora</taxon>
    </lineage>
</organism>
<comment type="caution">
    <text evidence="2">The sequence shown here is derived from an EMBL/GenBank/DDBJ whole genome shotgun (WGS) entry which is preliminary data.</text>
</comment>
<reference evidence="2 3" key="1">
    <citation type="submission" date="2015-07" db="EMBL/GenBank/DDBJ databases">
        <title>Comparative genomics of the Sigatoka disease complex on banana suggests a link between parallel evolutionary changes in Pseudocercospora fijiensis and Pseudocercospora eumusae and increased virulence on the banana host.</title>
        <authorList>
            <person name="Chang T.-C."/>
            <person name="Salvucci A."/>
            <person name="Crous P.W."/>
            <person name="Stergiopoulos I."/>
        </authorList>
    </citation>
    <scope>NUCLEOTIDE SEQUENCE [LARGE SCALE GENOMIC DNA]</scope>
    <source>
        <strain evidence="2 3">CBS 116634</strain>
    </source>
</reference>
<keyword evidence="1" id="KW-0812">Transmembrane</keyword>
<sequence length="87" mass="9508">MLPSLPTSDSNGSVVAAILLKPAVAVLLALSLFSIYILYPVVLNSLRSIAGPFLSRLTRLWELCPVVRLAPDRCSIQEPSALKNRYQ</sequence>
<gene>
    <name evidence="2" type="ORF">AC579_6476</name>
</gene>
<protein>
    <submittedName>
        <fullName evidence="2">Uncharacterized protein</fullName>
    </submittedName>
</protein>
<evidence type="ECO:0000313" key="2">
    <source>
        <dbReference type="EMBL" id="KXT15106.1"/>
    </source>
</evidence>
<evidence type="ECO:0000313" key="3">
    <source>
        <dbReference type="Proteomes" id="UP000073492"/>
    </source>
</evidence>
<keyword evidence="1" id="KW-1133">Transmembrane helix</keyword>
<evidence type="ECO:0000256" key="1">
    <source>
        <dbReference type="SAM" id="Phobius"/>
    </source>
</evidence>
<feature type="transmembrane region" description="Helical" evidence="1">
    <location>
        <begin position="12"/>
        <end position="39"/>
    </location>
</feature>
<proteinExistence type="predicted"/>
<keyword evidence="1" id="KW-0472">Membrane</keyword>
<accession>A0A139IKN9</accession>
<dbReference type="EMBL" id="LFZO01000066">
    <property type="protein sequence ID" value="KXT15106.1"/>
    <property type="molecule type" value="Genomic_DNA"/>
</dbReference>
<dbReference type="AlphaFoldDB" id="A0A139IKN9"/>